<protein>
    <submittedName>
        <fullName evidence="3">Methyltransferase</fullName>
    </submittedName>
</protein>
<dbReference type="NCBIfam" id="TIGR00095">
    <property type="entry name" value="16S rRNA (guanine(966)-N(2))-methyltransferase RsmD"/>
    <property type="match status" value="1"/>
</dbReference>
<dbReference type="GO" id="GO:0031167">
    <property type="term" value="P:rRNA methylation"/>
    <property type="evidence" value="ECO:0007669"/>
    <property type="project" value="InterPro"/>
</dbReference>
<dbReference type="CDD" id="cd02440">
    <property type="entry name" value="AdoMet_MTases"/>
    <property type="match status" value="1"/>
</dbReference>
<dbReference type="Pfam" id="PF03602">
    <property type="entry name" value="Cons_hypoth95"/>
    <property type="match status" value="1"/>
</dbReference>
<keyword evidence="4" id="KW-1185">Reference proteome</keyword>
<dbReference type="EMBL" id="AP014945">
    <property type="protein sequence ID" value="BAU23543.1"/>
    <property type="molecule type" value="Genomic_DNA"/>
</dbReference>
<dbReference type="RefSeq" id="WP_068514665.1">
    <property type="nucleotide sequence ID" value="NZ_AP014945.1"/>
</dbReference>
<name>A0A0U5AI27_9BACT</name>
<reference evidence="3 4" key="1">
    <citation type="journal article" date="2016" name="Int. J. Syst. Evol. Microbiol.">
        <title>Caldimicrobium thiodismutans sp. nov., a sulfur-disproportionating bacterium isolated from a hot spring, and emended description of the genus Caldimicrobium.</title>
        <authorList>
            <person name="Kojima H."/>
            <person name="Umezawa K."/>
            <person name="Fukui M."/>
        </authorList>
    </citation>
    <scope>NUCLEOTIDE SEQUENCE [LARGE SCALE GENOMIC DNA]</scope>
    <source>
        <strain evidence="3 4">TF1</strain>
    </source>
</reference>
<evidence type="ECO:0000313" key="3">
    <source>
        <dbReference type="EMBL" id="BAU23543.1"/>
    </source>
</evidence>
<evidence type="ECO:0000256" key="2">
    <source>
        <dbReference type="ARBA" id="ARBA00022679"/>
    </source>
</evidence>
<dbReference type="KEGG" id="cthi:THC_1171"/>
<proteinExistence type="predicted"/>
<accession>A0A0U5AI27</accession>
<gene>
    <name evidence="3" type="ORF">THC_1171</name>
</gene>
<dbReference type="InterPro" id="IPR029063">
    <property type="entry name" value="SAM-dependent_MTases_sf"/>
</dbReference>
<sequence length="198" mass="22396">MQITGGKFKGQKLFTPSSKSLEIRPLRSRIRKALFDIIGNNLEGQKVLDLFAGTGALGIEALSRSANLVIFVDSSPQSIELIKKNLNKLRIDEKAIVLKLKLPEGFENIVTLSINSKLLFDIVFVTPPYEKGLSLKTLERLPTEILKEDTLIVVEERDKVYLPERMGNFQLLKKKTYGETALFFYKIEAPLIFLKGNR</sequence>
<dbReference type="STRING" id="1653476.THC_1171"/>
<dbReference type="SUPFAM" id="SSF53335">
    <property type="entry name" value="S-adenosyl-L-methionine-dependent methyltransferases"/>
    <property type="match status" value="1"/>
</dbReference>
<dbReference type="PATRIC" id="fig|1653476.3.peg.1212"/>
<dbReference type="Gene3D" id="3.40.50.150">
    <property type="entry name" value="Vaccinia Virus protein VP39"/>
    <property type="match status" value="1"/>
</dbReference>
<dbReference type="PANTHER" id="PTHR43542">
    <property type="entry name" value="METHYLTRANSFERASE"/>
    <property type="match status" value="1"/>
</dbReference>
<evidence type="ECO:0000256" key="1">
    <source>
        <dbReference type="ARBA" id="ARBA00022603"/>
    </source>
</evidence>
<organism evidence="3 4">
    <name type="scientific">Caldimicrobium thiodismutans</name>
    <dbReference type="NCBI Taxonomy" id="1653476"/>
    <lineage>
        <taxon>Bacteria</taxon>
        <taxon>Pseudomonadati</taxon>
        <taxon>Thermodesulfobacteriota</taxon>
        <taxon>Thermodesulfobacteria</taxon>
        <taxon>Thermodesulfobacteriales</taxon>
        <taxon>Thermodesulfobacteriaceae</taxon>
        <taxon>Caldimicrobium</taxon>
    </lineage>
</organism>
<dbReference type="Proteomes" id="UP000068196">
    <property type="component" value="Chromosome"/>
</dbReference>
<dbReference type="AlphaFoldDB" id="A0A0U5AI27"/>
<keyword evidence="1 3" id="KW-0489">Methyltransferase</keyword>
<evidence type="ECO:0000313" key="4">
    <source>
        <dbReference type="Proteomes" id="UP000068196"/>
    </source>
</evidence>
<dbReference type="PANTHER" id="PTHR43542:SF1">
    <property type="entry name" value="METHYLTRANSFERASE"/>
    <property type="match status" value="1"/>
</dbReference>
<dbReference type="InterPro" id="IPR004398">
    <property type="entry name" value="RNA_MeTrfase_RsmD"/>
</dbReference>
<dbReference type="GO" id="GO:0008168">
    <property type="term" value="F:methyltransferase activity"/>
    <property type="evidence" value="ECO:0007669"/>
    <property type="project" value="UniProtKB-KW"/>
</dbReference>
<reference evidence="4" key="2">
    <citation type="journal article" date="2016" name="Int. J. Syst. Evol. Microbiol.">
        <title>Caldimicrobium thiodismutans sp. nov., a sulfur-disproportionating bacterium isolated from a hot spring.</title>
        <authorList>
            <person name="Kojima H."/>
            <person name="Umezawa K."/>
            <person name="Fukui M."/>
        </authorList>
    </citation>
    <scope>NUCLEOTIDE SEQUENCE [LARGE SCALE GENOMIC DNA]</scope>
    <source>
        <strain evidence="4">TF1</strain>
    </source>
</reference>
<dbReference type="PIRSF" id="PIRSF004553">
    <property type="entry name" value="CHP00095"/>
    <property type="match status" value="1"/>
</dbReference>
<keyword evidence="2 3" id="KW-0808">Transferase</keyword>